<dbReference type="PANTHER" id="PTHR33705:SF1">
    <property type="entry name" value="PHOSPHOCARRIER PROTEIN HPR"/>
    <property type="match status" value="1"/>
</dbReference>
<keyword evidence="3" id="KW-0762">Sugar transport</keyword>
<dbReference type="Gene3D" id="3.30.1340.10">
    <property type="entry name" value="HPr-like"/>
    <property type="match status" value="1"/>
</dbReference>
<dbReference type="PROSITE" id="PS51350">
    <property type="entry name" value="PTS_HPR_DOM"/>
    <property type="match status" value="1"/>
</dbReference>
<dbReference type="AlphaFoldDB" id="A0A9X2SA82"/>
<evidence type="ECO:0000256" key="2">
    <source>
        <dbReference type="ARBA" id="ARBA00020422"/>
    </source>
</evidence>
<dbReference type="Pfam" id="PF00381">
    <property type="entry name" value="PTS-HPr"/>
    <property type="match status" value="1"/>
</dbReference>
<dbReference type="SUPFAM" id="SSF55594">
    <property type="entry name" value="HPr-like"/>
    <property type="match status" value="1"/>
</dbReference>
<evidence type="ECO:0000256" key="1">
    <source>
        <dbReference type="ARBA" id="ARBA00003681"/>
    </source>
</evidence>
<dbReference type="EMBL" id="JANIPJ010000006">
    <property type="protein sequence ID" value="MCR2804323.1"/>
    <property type="molecule type" value="Genomic_DNA"/>
</dbReference>
<protein>
    <recommendedName>
        <fullName evidence="2">Phosphocarrier protein HPr</fullName>
    </recommendedName>
</protein>
<evidence type="ECO:0000256" key="3">
    <source>
        <dbReference type="ARBA" id="ARBA00022597"/>
    </source>
</evidence>
<gene>
    <name evidence="5" type="ORF">NQZ67_10560</name>
</gene>
<proteinExistence type="predicted"/>
<sequence>MKKQFTIQNPFGLQPSPVRHITHMAKAYPLRVSLEIEGKRYDAKSLVQLLSAEAKFGDIVTVSAEEGAAAAEVVDAIGSLLTKVGPSGPAG</sequence>
<dbReference type="RefSeq" id="WP_257445254.1">
    <property type="nucleotide sequence ID" value="NZ_JANIPJ010000006.1"/>
</dbReference>
<accession>A0A9X2SA82</accession>
<comment type="caution">
    <text evidence="5">The sequence shown here is derived from an EMBL/GenBank/DDBJ whole genome shotgun (WGS) entry which is preliminary data.</text>
</comment>
<feature type="domain" description="HPr" evidence="4">
    <location>
        <begin position="1"/>
        <end position="91"/>
    </location>
</feature>
<comment type="function">
    <text evidence="1">General (non sugar-specific) component of the phosphoenolpyruvate-dependent sugar phosphotransferase system (sugar PTS). This major carbohydrate active-transport system catalyzes the phosphorylation of incoming sugar substrates concomitantly with their translocation across the cell membrane. The phosphoryl group from phosphoenolpyruvate (PEP) is transferred to the phosphoryl carrier protein HPr by enzyme I. Phospho-HPr then transfers it to the PTS EIIA domain.</text>
</comment>
<dbReference type="InterPro" id="IPR035895">
    <property type="entry name" value="HPr-like_sf"/>
</dbReference>
<reference evidence="5" key="1">
    <citation type="submission" date="2022-08" db="EMBL/GenBank/DDBJ databases">
        <title>The genomic sequence of strain Paenibacillus sp. SCIV0701.</title>
        <authorList>
            <person name="Zhao H."/>
        </authorList>
    </citation>
    <scope>NUCLEOTIDE SEQUENCE</scope>
    <source>
        <strain evidence="5">SCIV0701</strain>
    </source>
</reference>
<organism evidence="5 6">
    <name type="scientific">Paenibacillus soyae</name>
    <dbReference type="NCBI Taxonomy" id="2969249"/>
    <lineage>
        <taxon>Bacteria</taxon>
        <taxon>Bacillati</taxon>
        <taxon>Bacillota</taxon>
        <taxon>Bacilli</taxon>
        <taxon>Bacillales</taxon>
        <taxon>Paenibacillaceae</taxon>
        <taxon>Paenibacillus</taxon>
    </lineage>
</organism>
<keyword evidence="6" id="KW-1185">Reference proteome</keyword>
<keyword evidence="3" id="KW-0813">Transport</keyword>
<name>A0A9X2SA82_9BACL</name>
<dbReference type="PANTHER" id="PTHR33705">
    <property type="entry name" value="PHOSPHOCARRIER PROTEIN HPR"/>
    <property type="match status" value="1"/>
</dbReference>
<evidence type="ECO:0000259" key="4">
    <source>
        <dbReference type="PROSITE" id="PS51350"/>
    </source>
</evidence>
<dbReference type="InterPro" id="IPR000032">
    <property type="entry name" value="HPr-like"/>
</dbReference>
<evidence type="ECO:0000313" key="6">
    <source>
        <dbReference type="Proteomes" id="UP001141950"/>
    </source>
</evidence>
<dbReference type="Proteomes" id="UP001141950">
    <property type="component" value="Unassembled WGS sequence"/>
</dbReference>
<evidence type="ECO:0000313" key="5">
    <source>
        <dbReference type="EMBL" id="MCR2804323.1"/>
    </source>
</evidence>
<dbReference type="InterPro" id="IPR050399">
    <property type="entry name" value="HPr"/>
</dbReference>